<dbReference type="Proteomes" id="UP000308713">
    <property type="component" value="Unassembled WGS sequence"/>
</dbReference>
<dbReference type="AlphaFoldDB" id="A0A5C4SQF4"/>
<keyword evidence="1" id="KW-1133">Transmembrane helix</keyword>
<gene>
    <name evidence="2" type="ORF">FGF67_02070</name>
</gene>
<evidence type="ECO:0000256" key="1">
    <source>
        <dbReference type="SAM" id="Phobius"/>
    </source>
</evidence>
<protein>
    <submittedName>
        <fullName evidence="2">VWA domain-containing protein</fullName>
    </submittedName>
</protein>
<sequence>MQTETVLYIILSGIIALLLALFQYLKKEKSLSKKQILFSFLRFVSYFGTLLLIINPKFKSQYVFTEKPNLVIAVDNTSSVKHLKQDQKALELVTHLKTNKKLQEKFNLAVYTFDNDLKSSDSINFKGTQTHITNAFKNLNQIYKHSVSPTILITDGNATYGIDYASKPIQYNQPVYPIILGDTISYTDLKIQQLNVNKYAYLKNKFPVEAILVYEGHASVSSKFQIIQKNQVIYSEVLHFTKLKNSHVLNFTLPTTNVGVTNLKAEIIPLENEKNKTNNLKNFAIEVIDQKSKIALVSDILHPDIGAFKKSIERNELRSVSILHPNETTFNYDDFQLIIIYQPNFKFNKIYQKLKATKRNVFIIIGAKTDLGFINKNTSNYQIEITNQFENYQAELNEINSPFQVNDIDFESYPPLYSHYGKTQFQVPFQTILNKTINGISLSQPLLATFEDLDHKEAVLFGENIWQWRAQSFLNTNNFNAFDDFIGKLIQYLASNKKRSRLTVDYESFYEGSNSVIIKAEYFDKNYVFDDSGALQITVTNRSTQTKKTFPLLLKGNHYEVDLSSLKPSSYNFTIKTTGENIAKSGRFEILAYNVEQQFLNADVTRLNQVATNTTGKSYFVDDTSTLISDLLNDNRFTPIQKSKKETMPLIDWKYLLAIIVLSLSAEWFLRKYNGLI</sequence>
<keyword evidence="1" id="KW-0812">Transmembrane</keyword>
<keyword evidence="1" id="KW-0472">Membrane</keyword>
<accession>A0A5C4SQF4</accession>
<proteinExistence type="predicted"/>
<dbReference type="InterPro" id="IPR036465">
    <property type="entry name" value="vWFA_dom_sf"/>
</dbReference>
<dbReference type="SUPFAM" id="SSF53300">
    <property type="entry name" value="vWA-like"/>
    <property type="match status" value="1"/>
</dbReference>
<dbReference type="EMBL" id="VDCS01000002">
    <property type="protein sequence ID" value="TNJ46434.1"/>
    <property type="molecule type" value="Genomic_DNA"/>
</dbReference>
<evidence type="ECO:0000313" key="3">
    <source>
        <dbReference type="Proteomes" id="UP000308713"/>
    </source>
</evidence>
<organism evidence="2 3">
    <name type="scientific">Allotamlana fucoidanivorans</name>
    <dbReference type="NCBI Taxonomy" id="2583814"/>
    <lineage>
        <taxon>Bacteria</taxon>
        <taxon>Pseudomonadati</taxon>
        <taxon>Bacteroidota</taxon>
        <taxon>Flavobacteriia</taxon>
        <taxon>Flavobacteriales</taxon>
        <taxon>Flavobacteriaceae</taxon>
        <taxon>Allotamlana</taxon>
    </lineage>
</organism>
<keyword evidence="3" id="KW-1185">Reference proteome</keyword>
<evidence type="ECO:0000313" key="2">
    <source>
        <dbReference type="EMBL" id="TNJ46434.1"/>
    </source>
</evidence>
<feature type="transmembrane region" description="Helical" evidence="1">
    <location>
        <begin position="6"/>
        <end position="24"/>
    </location>
</feature>
<feature type="transmembrane region" description="Helical" evidence="1">
    <location>
        <begin position="36"/>
        <end position="54"/>
    </location>
</feature>
<comment type="caution">
    <text evidence="2">The sequence shown here is derived from an EMBL/GenBank/DDBJ whole genome shotgun (WGS) entry which is preliminary data.</text>
</comment>
<dbReference type="PANTHER" id="PTHR37947:SF1">
    <property type="entry name" value="BLL2462 PROTEIN"/>
    <property type="match status" value="1"/>
</dbReference>
<dbReference type="PANTHER" id="PTHR37947">
    <property type="entry name" value="BLL2462 PROTEIN"/>
    <property type="match status" value="1"/>
</dbReference>
<dbReference type="OrthoDB" id="9763076at2"/>
<reference evidence="2 3" key="1">
    <citation type="submission" date="2019-05" db="EMBL/GenBank/DDBJ databases">
        <title>Tamlana fucoidanivorans sp. nov., isolated from the surface of algae collected from Fujian province in China.</title>
        <authorList>
            <person name="Li J."/>
        </authorList>
    </citation>
    <scope>NUCLEOTIDE SEQUENCE [LARGE SCALE GENOMIC DNA]</scope>
    <source>
        <strain evidence="2 3">CW2-9</strain>
    </source>
</reference>
<name>A0A5C4SQF4_9FLAO</name>
<dbReference type="RefSeq" id="WP_139694805.1">
    <property type="nucleotide sequence ID" value="NZ_VDCS01000002.1"/>
</dbReference>